<dbReference type="PANTHER" id="PTHR43731:SF16">
    <property type="entry name" value="RHOMBOSORTASE"/>
    <property type="match status" value="1"/>
</dbReference>
<dbReference type="SUPFAM" id="SSF144091">
    <property type="entry name" value="Rhomboid-like"/>
    <property type="match status" value="1"/>
</dbReference>
<dbReference type="EC" id="3.4.21.-" evidence="7"/>
<dbReference type="Proteomes" id="UP001595384">
    <property type="component" value="Unassembled WGS sequence"/>
</dbReference>
<feature type="domain" description="Peptidase S54 rhomboid" evidence="6">
    <location>
        <begin position="71"/>
        <end position="206"/>
    </location>
</feature>
<dbReference type="InterPro" id="IPR035952">
    <property type="entry name" value="Rhomboid-like_sf"/>
</dbReference>
<comment type="caution">
    <text evidence="7">The sequence shown here is derived from an EMBL/GenBank/DDBJ whole genome shotgun (WGS) entry which is preliminary data.</text>
</comment>
<dbReference type="EMBL" id="JBHRSE010000069">
    <property type="protein sequence ID" value="MFC3024389.1"/>
    <property type="molecule type" value="Genomic_DNA"/>
</dbReference>
<evidence type="ECO:0000313" key="8">
    <source>
        <dbReference type="Proteomes" id="UP001595384"/>
    </source>
</evidence>
<evidence type="ECO:0000259" key="6">
    <source>
        <dbReference type="Pfam" id="PF01694"/>
    </source>
</evidence>
<dbReference type="Pfam" id="PF01694">
    <property type="entry name" value="Rhomboid"/>
    <property type="match status" value="1"/>
</dbReference>
<sequence length="226" mass="25309">MLKNDKLDVRMKRLYRVTNTDFARFTTLRTITGHNVNLYLTVLIITGVCLGLQFEPAASWAAWDNTAIMHGEWWRIVTGNFTHTNFYHLGMNIAALWLIIWIFKPTSRQFVGLLALNSVVIGAALFTSSLTHYVGLSGVLHGLFAFWALQEALNGRRTSWILCGAVVAKIVWEQTVGPAHETQVLIGARVATQAHLTGMLTGFIAAGWQHWRSLLAKKHTTHNSLL</sequence>
<evidence type="ECO:0000256" key="3">
    <source>
        <dbReference type="ARBA" id="ARBA00022989"/>
    </source>
</evidence>
<keyword evidence="3 5" id="KW-1133">Transmembrane helix</keyword>
<dbReference type="NCBIfam" id="TIGR03902">
    <property type="entry name" value="rhom_GG_sort"/>
    <property type="match status" value="1"/>
</dbReference>
<keyword evidence="7" id="KW-0378">Hydrolase</keyword>
<name>A0ABV7CB19_9VIBR</name>
<keyword evidence="4 5" id="KW-0472">Membrane</keyword>
<keyword evidence="8" id="KW-1185">Reference proteome</keyword>
<dbReference type="PANTHER" id="PTHR43731">
    <property type="entry name" value="RHOMBOID PROTEASE"/>
    <property type="match status" value="1"/>
</dbReference>
<evidence type="ECO:0000256" key="1">
    <source>
        <dbReference type="ARBA" id="ARBA00004141"/>
    </source>
</evidence>
<evidence type="ECO:0000256" key="2">
    <source>
        <dbReference type="ARBA" id="ARBA00022692"/>
    </source>
</evidence>
<protein>
    <submittedName>
        <fullName evidence="7">Rhombosortase</fullName>
        <ecNumber evidence="7">3.4.21.-</ecNumber>
    </submittedName>
</protein>
<feature type="transmembrane region" description="Helical" evidence="5">
    <location>
        <begin position="86"/>
        <end position="103"/>
    </location>
</feature>
<reference evidence="8" key="1">
    <citation type="journal article" date="2019" name="Int. J. Syst. Evol. Microbiol.">
        <title>The Global Catalogue of Microorganisms (GCM) 10K type strain sequencing project: providing services to taxonomists for standard genome sequencing and annotation.</title>
        <authorList>
            <consortium name="The Broad Institute Genomics Platform"/>
            <consortium name="The Broad Institute Genome Sequencing Center for Infectious Disease"/>
            <person name="Wu L."/>
            <person name="Ma J."/>
        </authorList>
    </citation>
    <scope>NUCLEOTIDE SEQUENCE [LARGE SCALE GENOMIC DNA]</scope>
    <source>
        <strain evidence="8">KCTC 62784</strain>
    </source>
</reference>
<evidence type="ECO:0000256" key="5">
    <source>
        <dbReference type="SAM" id="Phobius"/>
    </source>
</evidence>
<gene>
    <name evidence="7" type="primary">rrtA</name>
    <name evidence="7" type="ORF">ACFODT_11195</name>
</gene>
<dbReference type="InterPro" id="IPR022764">
    <property type="entry name" value="Peptidase_S54_rhomboid_dom"/>
</dbReference>
<feature type="transmembrane region" description="Helical" evidence="5">
    <location>
        <begin position="110"/>
        <end position="127"/>
    </location>
</feature>
<keyword evidence="2 5" id="KW-0812">Transmembrane</keyword>
<accession>A0ABV7CB19</accession>
<dbReference type="RefSeq" id="WP_123015799.1">
    <property type="nucleotide sequence ID" value="NZ_AP024911.1"/>
</dbReference>
<dbReference type="GO" id="GO:0016787">
    <property type="term" value="F:hydrolase activity"/>
    <property type="evidence" value="ECO:0007669"/>
    <property type="project" value="UniProtKB-KW"/>
</dbReference>
<feature type="transmembrane region" description="Helical" evidence="5">
    <location>
        <begin position="36"/>
        <end position="54"/>
    </location>
</feature>
<evidence type="ECO:0000256" key="4">
    <source>
        <dbReference type="ARBA" id="ARBA00023136"/>
    </source>
</evidence>
<comment type="subcellular location">
    <subcellularLocation>
        <location evidence="1">Membrane</location>
        <topology evidence="1">Multi-pass membrane protein</topology>
    </subcellularLocation>
</comment>
<dbReference type="Gene3D" id="1.20.1540.10">
    <property type="entry name" value="Rhomboid-like"/>
    <property type="match status" value="1"/>
</dbReference>
<evidence type="ECO:0000313" key="7">
    <source>
        <dbReference type="EMBL" id="MFC3024389.1"/>
    </source>
</evidence>
<dbReference type="InterPro" id="IPR023826">
    <property type="entry name" value="Rhom-like_SP_proteobac"/>
</dbReference>
<feature type="transmembrane region" description="Helical" evidence="5">
    <location>
        <begin position="133"/>
        <end position="149"/>
    </location>
</feature>
<dbReference type="InterPro" id="IPR050925">
    <property type="entry name" value="Rhomboid_protease_S54"/>
</dbReference>
<proteinExistence type="predicted"/>
<organism evidence="7 8">
    <name type="scientific">Vibrio zhugei</name>
    <dbReference type="NCBI Taxonomy" id="2479546"/>
    <lineage>
        <taxon>Bacteria</taxon>
        <taxon>Pseudomonadati</taxon>
        <taxon>Pseudomonadota</taxon>
        <taxon>Gammaproteobacteria</taxon>
        <taxon>Vibrionales</taxon>
        <taxon>Vibrionaceae</taxon>
        <taxon>Vibrio</taxon>
    </lineage>
</organism>